<dbReference type="OrthoDB" id="3473305at2759"/>
<dbReference type="HOGENOM" id="CLU_816804_0_0_1"/>
<name>A0A0A1TQT4_9HYPO</name>
<evidence type="ECO:0000313" key="3">
    <source>
        <dbReference type="Proteomes" id="UP000039046"/>
    </source>
</evidence>
<dbReference type="AlphaFoldDB" id="A0A0A1TQT4"/>
<dbReference type="EMBL" id="CDHN01000005">
    <property type="protein sequence ID" value="CEJ93472.1"/>
    <property type="molecule type" value="Genomic_DNA"/>
</dbReference>
<dbReference type="Proteomes" id="UP000039046">
    <property type="component" value="Unassembled WGS sequence"/>
</dbReference>
<proteinExistence type="predicted"/>
<organism evidence="2 3">
    <name type="scientific">[Torrubiella] hemipterigena</name>
    <dbReference type="NCBI Taxonomy" id="1531966"/>
    <lineage>
        <taxon>Eukaryota</taxon>
        <taxon>Fungi</taxon>
        <taxon>Dikarya</taxon>
        <taxon>Ascomycota</taxon>
        <taxon>Pezizomycotina</taxon>
        <taxon>Sordariomycetes</taxon>
        <taxon>Hypocreomycetidae</taxon>
        <taxon>Hypocreales</taxon>
        <taxon>Clavicipitaceae</taxon>
        <taxon>Clavicipitaceae incertae sedis</taxon>
        <taxon>'Torrubiella' clade</taxon>
    </lineage>
</organism>
<keyword evidence="3" id="KW-1185">Reference proteome</keyword>
<protein>
    <recommendedName>
        <fullName evidence="1">2EXR domain-containing protein</fullName>
    </recommendedName>
</protein>
<feature type="domain" description="2EXR" evidence="1">
    <location>
        <begin position="6"/>
        <end position="106"/>
    </location>
</feature>
<reference evidence="2 3" key="1">
    <citation type="journal article" date="2015" name="Genome Announc.">
        <title>Draft Genome Sequence and Gene Annotation of the Entomopathogenic Fungus Verticillium hemipterigenum.</title>
        <authorList>
            <person name="Horn F."/>
            <person name="Habel A."/>
            <person name="Scharf D.H."/>
            <person name="Dworschak J."/>
            <person name="Brakhage A.A."/>
            <person name="Guthke R."/>
            <person name="Hertweck C."/>
            <person name="Linde J."/>
        </authorList>
    </citation>
    <scope>NUCLEOTIDE SEQUENCE [LARGE SCALE GENOMIC DNA]</scope>
</reference>
<dbReference type="Pfam" id="PF20150">
    <property type="entry name" value="2EXR"/>
    <property type="match status" value="1"/>
</dbReference>
<gene>
    <name evidence="2" type="ORF">VHEMI09058</name>
</gene>
<evidence type="ECO:0000259" key="1">
    <source>
        <dbReference type="Pfam" id="PF20150"/>
    </source>
</evidence>
<dbReference type="InterPro" id="IPR045518">
    <property type="entry name" value="2EXR"/>
</dbReference>
<sequence length="354" mass="40781">MLPTTFHAFSSLPREIRLAIWKLTVQYEPEVCLCWPMNTSLGYHTDEFRNGYPQLPLTVDTAFPMAMHICQESRAVVQHGDSGIRFRASEAAGCPVPFRLYIPDYDTIYISYESAPLLKLHHKHEDNPSIRPQSDADQQLQDAWCDIIKKAKFIAFEGRFFFFYYVAFNRLLRASRVPGPDGRDVHSGQKQLSFVVASSTYDEHGVEFYDRFKPPGRRCKLVDLSDEALKKVYVYTDSAFENDDNDPVLLPGAIDKTRKEILYWDESDGYTPDDSHLKIIPQIFVEYQPDGTWKEVCQDRIYDFGSGSLTQVSSAPVLFEDRPDPELVRVLDADIPFKPWCIEDAPDWVDRAWP</sequence>
<evidence type="ECO:0000313" key="2">
    <source>
        <dbReference type="EMBL" id="CEJ93472.1"/>
    </source>
</evidence>
<accession>A0A0A1TQT4</accession>